<comment type="subcellular location">
    <subcellularLocation>
        <location evidence="2">Cell membrane</location>
        <topology evidence="2">Multi-pass membrane protein</topology>
    </subcellularLocation>
</comment>
<dbReference type="Proteomes" id="UP001500604">
    <property type="component" value="Unassembled WGS sequence"/>
</dbReference>
<keyword evidence="12 18" id="KW-0548">Nucleotidyltransferase</keyword>
<evidence type="ECO:0000256" key="7">
    <source>
        <dbReference type="ARBA" id="ARBA00019373"/>
    </source>
</evidence>
<dbReference type="PANTHER" id="PTHR46382">
    <property type="entry name" value="PHOSPHATIDATE CYTIDYLYLTRANSFERASE"/>
    <property type="match status" value="1"/>
</dbReference>
<evidence type="ECO:0000256" key="18">
    <source>
        <dbReference type="RuleBase" id="RU003938"/>
    </source>
</evidence>
<proteinExistence type="inferred from homology"/>
<evidence type="ECO:0000256" key="13">
    <source>
        <dbReference type="ARBA" id="ARBA00022989"/>
    </source>
</evidence>
<feature type="transmembrane region" description="Helical" evidence="19">
    <location>
        <begin position="174"/>
        <end position="195"/>
    </location>
</feature>
<evidence type="ECO:0000256" key="11">
    <source>
        <dbReference type="ARBA" id="ARBA00022692"/>
    </source>
</evidence>
<dbReference type="InterPro" id="IPR000374">
    <property type="entry name" value="PC_trans"/>
</dbReference>
<feature type="transmembrane region" description="Helical" evidence="19">
    <location>
        <begin position="201"/>
        <end position="220"/>
    </location>
</feature>
<keyword evidence="9" id="KW-0444">Lipid biosynthesis</keyword>
<reference evidence="21" key="1">
    <citation type="journal article" date="2019" name="Int. J. Syst. Evol. Microbiol.">
        <title>The Global Catalogue of Microorganisms (GCM) 10K type strain sequencing project: providing services to taxonomists for standard genome sequencing and annotation.</title>
        <authorList>
            <consortium name="The Broad Institute Genomics Platform"/>
            <consortium name="The Broad Institute Genome Sequencing Center for Infectious Disease"/>
            <person name="Wu L."/>
            <person name="Ma J."/>
        </authorList>
    </citation>
    <scope>NUCLEOTIDE SEQUENCE [LARGE SCALE GENOMIC DNA]</scope>
    <source>
        <strain evidence="21">JCM 17805</strain>
    </source>
</reference>
<feature type="transmembrane region" description="Helical" evidence="19">
    <location>
        <begin position="107"/>
        <end position="126"/>
    </location>
</feature>
<keyword evidence="11 18" id="KW-0812">Transmembrane</keyword>
<keyword evidence="14" id="KW-0443">Lipid metabolism</keyword>
<feature type="transmembrane region" description="Helical" evidence="19">
    <location>
        <begin position="247"/>
        <end position="266"/>
    </location>
</feature>
<dbReference type="GO" id="GO:0016779">
    <property type="term" value="F:nucleotidyltransferase activity"/>
    <property type="evidence" value="ECO:0007669"/>
    <property type="project" value="UniProtKB-KW"/>
</dbReference>
<gene>
    <name evidence="20" type="ORF">GCM10023116_50780</name>
</gene>
<comment type="catalytic activity">
    <reaction evidence="1 18">
        <text>a 1,2-diacyl-sn-glycero-3-phosphate + CTP + H(+) = a CDP-1,2-diacyl-sn-glycerol + diphosphate</text>
        <dbReference type="Rhea" id="RHEA:16229"/>
        <dbReference type="ChEBI" id="CHEBI:15378"/>
        <dbReference type="ChEBI" id="CHEBI:33019"/>
        <dbReference type="ChEBI" id="CHEBI:37563"/>
        <dbReference type="ChEBI" id="CHEBI:58332"/>
        <dbReference type="ChEBI" id="CHEBI:58608"/>
        <dbReference type="EC" id="2.7.7.41"/>
    </reaction>
</comment>
<evidence type="ECO:0000256" key="5">
    <source>
        <dbReference type="ARBA" id="ARBA00010185"/>
    </source>
</evidence>
<evidence type="ECO:0000313" key="20">
    <source>
        <dbReference type="EMBL" id="GAA4652794.1"/>
    </source>
</evidence>
<evidence type="ECO:0000256" key="6">
    <source>
        <dbReference type="ARBA" id="ARBA00012487"/>
    </source>
</evidence>
<protein>
    <recommendedName>
        <fullName evidence="7 18">Phosphatidate cytidylyltransferase</fullName>
        <ecNumber evidence="6 18">2.7.7.41</ecNumber>
    </recommendedName>
</protein>
<feature type="transmembrane region" description="Helical" evidence="19">
    <location>
        <begin position="132"/>
        <end position="153"/>
    </location>
</feature>
<evidence type="ECO:0000313" key="21">
    <source>
        <dbReference type="Proteomes" id="UP001500604"/>
    </source>
</evidence>
<evidence type="ECO:0000256" key="3">
    <source>
        <dbReference type="ARBA" id="ARBA00005119"/>
    </source>
</evidence>
<keyword evidence="8" id="KW-1003">Cell membrane</keyword>
<evidence type="ECO:0000256" key="12">
    <source>
        <dbReference type="ARBA" id="ARBA00022695"/>
    </source>
</evidence>
<keyword evidence="13 19" id="KW-1133">Transmembrane helix</keyword>
<feature type="transmembrane region" description="Helical" evidence="19">
    <location>
        <begin position="28"/>
        <end position="46"/>
    </location>
</feature>
<evidence type="ECO:0000256" key="8">
    <source>
        <dbReference type="ARBA" id="ARBA00022475"/>
    </source>
</evidence>
<comment type="pathway">
    <text evidence="3 18">Phospholipid metabolism; CDP-diacylglycerol biosynthesis; CDP-diacylglycerol from sn-glycerol 3-phosphate: step 3/3.</text>
</comment>
<sequence>MLKQRIITALALLPVALGGVFLLPLAPFSVFIAVVIVLAAWEWAGLSGFAHQMVRVGYAALTGIMIFLLSLASSGFLLGAGLTWWLMALMLVISYPDSRPVWQNQMIRLLMGWLVLLPAWGGLVYLKGQPQGNLLILYVFVLVWAADVGAYFAGRAFGRRKLAPSLSPGKTWEGVFGGLFMTSLIALLVGWYQQLSWFECLGLVAITLVVTMVSVLGDLLESMFKREAGLKDSSQLLPGHGGVMDRIDSLTAAVPVFAVFWFLAMAT</sequence>
<evidence type="ECO:0000256" key="17">
    <source>
        <dbReference type="ARBA" id="ARBA00023264"/>
    </source>
</evidence>
<dbReference type="EMBL" id="BAABFL010000481">
    <property type="protein sequence ID" value="GAA4652794.1"/>
    <property type="molecule type" value="Genomic_DNA"/>
</dbReference>
<name>A0ABP8VA10_9GAMM</name>
<dbReference type="PROSITE" id="PS01315">
    <property type="entry name" value="CDS"/>
    <property type="match status" value="1"/>
</dbReference>
<organism evidence="20 21">
    <name type="scientific">Kistimonas scapharcae</name>
    <dbReference type="NCBI Taxonomy" id="1036133"/>
    <lineage>
        <taxon>Bacteria</taxon>
        <taxon>Pseudomonadati</taxon>
        <taxon>Pseudomonadota</taxon>
        <taxon>Gammaproteobacteria</taxon>
        <taxon>Oceanospirillales</taxon>
        <taxon>Endozoicomonadaceae</taxon>
        <taxon>Kistimonas</taxon>
    </lineage>
</organism>
<keyword evidence="17" id="KW-1208">Phospholipid metabolism</keyword>
<keyword evidence="16" id="KW-0594">Phospholipid biosynthesis</keyword>
<dbReference type="EC" id="2.7.7.41" evidence="6 18"/>
<evidence type="ECO:0000256" key="14">
    <source>
        <dbReference type="ARBA" id="ARBA00023098"/>
    </source>
</evidence>
<evidence type="ECO:0000256" key="15">
    <source>
        <dbReference type="ARBA" id="ARBA00023136"/>
    </source>
</evidence>
<evidence type="ECO:0000256" key="2">
    <source>
        <dbReference type="ARBA" id="ARBA00004651"/>
    </source>
</evidence>
<evidence type="ECO:0000256" key="4">
    <source>
        <dbReference type="ARBA" id="ARBA00005189"/>
    </source>
</evidence>
<dbReference type="PANTHER" id="PTHR46382:SF1">
    <property type="entry name" value="PHOSPHATIDATE CYTIDYLYLTRANSFERASE"/>
    <property type="match status" value="1"/>
</dbReference>
<evidence type="ECO:0000256" key="19">
    <source>
        <dbReference type="SAM" id="Phobius"/>
    </source>
</evidence>
<comment type="similarity">
    <text evidence="5 18">Belongs to the CDS family.</text>
</comment>
<accession>A0ABP8VA10</accession>
<keyword evidence="15 19" id="KW-0472">Membrane</keyword>
<evidence type="ECO:0000256" key="16">
    <source>
        <dbReference type="ARBA" id="ARBA00023209"/>
    </source>
</evidence>
<keyword evidence="21" id="KW-1185">Reference proteome</keyword>
<comment type="pathway">
    <text evidence="4">Lipid metabolism.</text>
</comment>
<evidence type="ECO:0000256" key="10">
    <source>
        <dbReference type="ARBA" id="ARBA00022679"/>
    </source>
</evidence>
<keyword evidence="10 18" id="KW-0808">Transferase</keyword>
<dbReference type="RefSeq" id="WP_345199428.1">
    <property type="nucleotide sequence ID" value="NZ_BAABFL010000481.1"/>
</dbReference>
<evidence type="ECO:0000256" key="1">
    <source>
        <dbReference type="ARBA" id="ARBA00001698"/>
    </source>
</evidence>
<dbReference type="Pfam" id="PF01148">
    <property type="entry name" value="CTP_transf_1"/>
    <property type="match status" value="1"/>
</dbReference>
<comment type="caution">
    <text evidence="20">The sequence shown here is derived from an EMBL/GenBank/DDBJ whole genome shotgun (WGS) entry which is preliminary data.</text>
</comment>
<evidence type="ECO:0000256" key="9">
    <source>
        <dbReference type="ARBA" id="ARBA00022516"/>
    </source>
</evidence>